<dbReference type="EMBL" id="VUJU01000871">
    <property type="protein sequence ID" value="KAF0767916.1"/>
    <property type="molecule type" value="Genomic_DNA"/>
</dbReference>
<feature type="compositionally biased region" description="Low complexity" evidence="1">
    <location>
        <begin position="71"/>
        <end position="81"/>
    </location>
</feature>
<gene>
    <name evidence="2" type="ORF">FWK35_00011187</name>
</gene>
<evidence type="ECO:0000313" key="3">
    <source>
        <dbReference type="Proteomes" id="UP000478052"/>
    </source>
</evidence>
<name>A0A6G0ZBI7_APHCR</name>
<dbReference type="Proteomes" id="UP000478052">
    <property type="component" value="Unassembled WGS sequence"/>
</dbReference>
<comment type="caution">
    <text evidence="2">The sequence shown here is derived from an EMBL/GenBank/DDBJ whole genome shotgun (WGS) entry which is preliminary data.</text>
</comment>
<proteinExistence type="predicted"/>
<dbReference type="AlphaFoldDB" id="A0A6G0ZBI7"/>
<accession>A0A6G0ZBI7</accession>
<evidence type="ECO:0000256" key="1">
    <source>
        <dbReference type="SAM" id="MobiDB-lite"/>
    </source>
</evidence>
<keyword evidence="3" id="KW-1185">Reference proteome</keyword>
<organism evidence="2 3">
    <name type="scientific">Aphis craccivora</name>
    <name type="common">Cowpea aphid</name>
    <dbReference type="NCBI Taxonomy" id="307492"/>
    <lineage>
        <taxon>Eukaryota</taxon>
        <taxon>Metazoa</taxon>
        <taxon>Ecdysozoa</taxon>
        <taxon>Arthropoda</taxon>
        <taxon>Hexapoda</taxon>
        <taxon>Insecta</taxon>
        <taxon>Pterygota</taxon>
        <taxon>Neoptera</taxon>
        <taxon>Paraneoptera</taxon>
        <taxon>Hemiptera</taxon>
        <taxon>Sternorrhyncha</taxon>
        <taxon>Aphidomorpha</taxon>
        <taxon>Aphidoidea</taxon>
        <taxon>Aphididae</taxon>
        <taxon>Aphidini</taxon>
        <taxon>Aphis</taxon>
        <taxon>Aphis</taxon>
    </lineage>
</organism>
<evidence type="ECO:0000313" key="2">
    <source>
        <dbReference type="EMBL" id="KAF0767916.1"/>
    </source>
</evidence>
<reference evidence="2 3" key="1">
    <citation type="submission" date="2019-08" db="EMBL/GenBank/DDBJ databases">
        <title>Whole genome of Aphis craccivora.</title>
        <authorList>
            <person name="Voronova N.V."/>
            <person name="Shulinski R.S."/>
            <person name="Bandarenka Y.V."/>
            <person name="Zhorov D.G."/>
            <person name="Warner D."/>
        </authorList>
    </citation>
    <scope>NUCLEOTIDE SEQUENCE [LARGE SCALE GENOMIC DNA]</scope>
    <source>
        <strain evidence="2">180601</strain>
        <tissue evidence="2">Whole Body</tissue>
    </source>
</reference>
<sequence>MGTVYRGGGANPLRFVRPCAVHNVRSAERWVSRQSGAQRHQCRPTAAAGAAAAVKQVMTGKQVVIKEWMTMTSTSPPSSSPHRLRRRTDGPTPLLPSSSAATI</sequence>
<feature type="region of interest" description="Disordered" evidence="1">
    <location>
        <begin position="71"/>
        <end position="103"/>
    </location>
</feature>
<protein>
    <submittedName>
        <fullName evidence="2">Uncharacterized protein</fullName>
    </submittedName>
</protein>